<name>A0ABU7LBZ7_9NOCA</name>
<proteinExistence type="predicted"/>
<dbReference type="RefSeq" id="WP_330134322.1">
    <property type="nucleotide sequence ID" value="NZ_JAUTXY010000007.1"/>
</dbReference>
<accession>A0ABU7LBZ7</accession>
<dbReference type="EMBL" id="JAUTXY010000007">
    <property type="protein sequence ID" value="MEE2059076.1"/>
    <property type="molecule type" value="Genomic_DNA"/>
</dbReference>
<evidence type="ECO:0000313" key="2">
    <source>
        <dbReference type="Proteomes" id="UP001336020"/>
    </source>
</evidence>
<evidence type="ECO:0008006" key="3">
    <source>
        <dbReference type="Google" id="ProtNLM"/>
    </source>
</evidence>
<evidence type="ECO:0000313" key="1">
    <source>
        <dbReference type="EMBL" id="MEE2059076.1"/>
    </source>
</evidence>
<sequence length="136" mass="15095">MRTRRGDNRSTDDITYIPLGSSGQASNELRNATAMQDTTDYESLRAAMDAEYYWRGVKETFQIADDSFTTVSRETRDRLDISAAVMARASHWVSTIELAAEGAHLYGALVAYTQGVGDSYSAIESWARTTKNALRP</sequence>
<dbReference type="Proteomes" id="UP001336020">
    <property type="component" value="Unassembled WGS sequence"/>
</dbReference>
<protein>
    <recommendedName>
        <fullName evidence="3">Excreted virulence factor EspC (Type VII ESX diderm)</fullName>
    </recommendedName>
</protein>
<keyword evidence="2" id="KW-1185">Reference proteome</keyword>
<reference evidence="1 2" key="1">
    <citation type="submission" date="2023-07" db="EMBL/GenBank/DDBJ databases">
        <authorList>
            <person name="Girao M."/>
            <person name="Carvalho M.F."/>
        </authorList>
    </citation>
    <scope>NUCLEOTIDE SEQUENCE [LARGE SCALE GENOMIC DNA]</scope>
    <source>
        <strain evidence="1 2">YIM65754</strain>
    </source>
</reference>
<comment type="caution">
    <text evidence="1">The sequence shown here is derived from an EMBL/GenBank/DDBJ whole genome shotgun (WGS) entry which is preliminary data.</text>
</comment>
<organism evidence="1 2">
    <name type="scientific">Rhodococcus artemisiae</name>
    <dbReference type="NCBI Taxonomy" id="714159"/>
    <lineage>
        <taxon>Bacteria</taxon>
        <taxon>Bacillati</taxon>
        <taxon>Actinomycetota</taxon>
        <taxon>Actinomycetes</taxon>
        <taxon>Mycobacteriales</taxon>
        <taxon>Nocardiaceae</taxon>
        <taxon>Rhodococcus</taxon>
    </lineage>
</organism>
<gene>
    <name evidence="1" type="ORF">Q7514_16270</name>
</gene>